<dbReference type="NCBIfam" id="TIGR00229">
    <property type="entry name" value="sensory_box"/>
    <property type="match status" value="1"/>
</dbReference>
<dbReference type="InterPro" id="IPR003661">
    <property type="entry name" value="HisK_dim/P_dom"/>
</dbReference>
<dbReference type="PANTHER" id="PTHR43047:SF72">
    <property type="entry name" value="OSMOSENSING HISTIDINE PROTEIN KINASE SLN1"/>
    <property type="match status" value="1"/>
</dbReference>
<dbReference type="Proteomes" id="UP000092714">
    <property type="component" value="Unassembled WGS sequence"/>
</dbReference>
<dbReference type="SMART" id="SM00091">
    <property type="entry name" value="PAS"/>
    <property type="match status" value="2"/>
</dbReference>
<name>A0A1B8RSN7_9CLOT</name>
<dbReference type="Gene3D" id="3.30.450.20">
    <property type="entry name" value="PAS domain"/>
    <property type="match status" value="1"/>
</dbReference>
<dbReference type="EC" id="2.7.13.3" evidence="2"/>
<keyword evidence="8" id="KW-0902">Two-component regulatory system</keyword>
<evidence type="ECO:0000256" key="7">
    <source>
        <dbReference type="ARBA" id="ARBA00022840"/>
    </source>
</evidence>
<dbReference type="SUPFAM" id="SSF47384">
    <property type="entry name" value="Homodimeric domain of signal transducing histidine kinase"/>
    <property type="match status" value="1"/>
</dbReference>
<dbReference type="EMBL" id="MAPZ01000010">
    <property type="protein sequence ID" value="OBY11829.1"/>
    <property type="molecule type" value="Genomic_DNA"/>
</dbReference>
<dbReference type="PROSITE" id="PS50112">
    <property type="entry name" value="PAS"/>
    <property type="match status" value="1"/>
</dbReference>
<dbReference type="SMART" id="SM00387">
    <property type="entry name" value="HATPase_c"/>
    <property type="match status" value="1"/>
</dbReference>
<dbReference type="InterPro" id="IPR035965">
    <property type="entry name" value="PAS-like_dom_sf"/>
</dbReference>
<proteinExistence type="predicted"/>
<evidence type="ECO:0000256" key="8">
    <source>
        <dbReference type="ARBA" id="ARBA00023012"/>
    </source>
</evidence>
<evidence type="ECO:0000256" key="3">
    <source>
        <dbReference type="ARBA" id="ARBA00022553"/>
    </source>
</evidence>
<keyword evidence="6" id="KW-0418">Kinase</keyword>
<dbReference type="SUPFAM" id="SSF55785">
    <property type="entry name" value="PYP-like sensor domain (PAS domain)"/>
    <property type="match status" value="2"/>
</dbReference>
<dbReference type="Gene3D" id="1.10.287.130">
    <property type="match status" value="1"/>
</dbReference>
<dbReference type="PROSITE" id="PS50109">
    <property type="entry name" value="HIS_KIN"/>
    <property type="match status" value="1"/>
</dbReference>
<dbReference type="CDD" id="cd00130">
    <property type="entry name" value="PAS"/>
    <property type="match status" value="1"/>
</dbReference>
<dbReference type="eggNOG" id="COG2205">
    <property type="taxonomic scope" value="Bacteria"/>
</dbReference>
<dbReference type="Pfam" id="PF00989">
    <property type="entry name" value="PAS"/>
    <property type="match status" value="1"/>
</dbReference>
<dbReference type="GO" id="GO:0000155">
    <property type="term" value="F:phosphorelay sensor kinase activity"/>
    <property type="evidence" value="ECO:0007669"/>
    <property type="project" value="InterPro"/>
</dbReference>
<dbReference type="Pfam" id="PF00512">
    <property type="entry name" value="HisKA"/>
    <property type="match status" value="1"/>
</dbReference>
<dbReference type="GO" id="GO:0006355">
    <property type="term" value="P:regulation of DNA-templated transcription"/>
    <property type="evidence" value="ECO:0007669"/>
    <property type="project" value="InterPro"/>
</dbReference>
<dbReference type="PRINTS" id="PR00344">
    <property type="entry name" value="BCTRLSENSOR"/>
</dbReference>
<evidence type="ECO:0000256" key="6">
    <source>
        <dbReference type="ARBA" id="ARBA00022777"/>
    </source>
</evidence>
<sequence length="697" mass="80874">MGNNVKKYNSDFMIEEEPTSELIDFQNIVDSLKCGIYIKKLDGKLVYLNRFLKELIKDSNLYEARKIHKDIISEEDLKVIHNDENIRREFTIIKGGKEIEMSVIKNSLKDKEKNIIGIIGVFQLLPMEMNIRREIVKMINSNKVDTNYFSSKLNLKKYLNFIASRIQNYIDCIGINIWLYNPKENHMEMYAKSGDINGVDFIKFNDEVFKYEDLNFLDDGLLNEKDKEYLETRTGVKISSSQFAMYKILLRDKIIGILCIKFKDNDRLMNVQHDYLKSICSEIAIISKGYEIKESIVNESKERVYIEEELDGYIETSKDLIAIINSRGDFKKVNNEWTSVLGWSSDELLKMNFYDLIDSDSIDRFQLYNSNIGSNDELSSFTYRYLVKDNSYKYLNLRSKYIENMEEYIIIAKDVTENINIKNKLEEMEKVIETENMKNDFFTNISHELKTPINIILGSNQLMELNYKNNNITKDNIRKSIDLTKQNSYRLLKLVGNFLDISKIGAGFYEIKLLNINIVSVVEEIAQSVEPYMASKKIEFIFDTETEEAIVACDPDKIERIVLNLLSNAIKYTDENGKIFVNILSKESVVEISVEDTGIGIPKDRVRSIFNRFEQVDRTLVKKKEGCGIGLSLAKSLVEMHGGKIWVESEEGLGSKFIFTIPKNLVKDKKEEVRSILDSSSRVDKCRIEFSDIYSVE</sequence>
<keyword evidence="12" id="KW-1185">Reference proteome</keyword>
<gene>
    <name evidence="11" type="ORF">CP373A1_02580</name>
</gene>
<dbReference type="Pfam" id="PF02518">
    <property type="entry name" value="HATPase_c"/>
    <property type="match status" value="1"/>
</dbReference>
<keyword evidence="4" id="KW-0808">Transferase</keyword>
<keyword evidence="3" id="KW-0597">Phosphoprotein</keyword>
<accession>A0A1B8RSN7</accession>
<feature type="domain" description="Histidine kinase" evidence="9">
    <location>
        <begin position="444"/>
        <end position="665"/>
    </location>
</feature>
<evidence type="ECO:0000259" key="10">
    <source>
        <dbReference type="PROSITE" id="PS50112"/>
    </source>
</evidence>
<dbReference type="OrthoDB" id="9813394at2"/>
<dbReference type="PANTHER" id="PTHR43047">
    <property type="entry name" value="TWO-COMPONENT HISTIDINE PROTEIN KINASE"/>
    <property type="match status" value="1"/>
</dbReference>
<dbReference type="InterPro" id="IPR003594">
    <property type="entry name" value="HATPase_dom"/>
</dbReference>
<dbReference type="CDD" id="cd16922">
    <property type="entry name" value="HATPase_EvgS-ArcB-TorS-like"/>
    <property type="match status" value="1"/>
</dbReference>
<comment type="catalytic activity">
    <reaction evidence="1">
        <text>ATP + protein L-histidine = ADP + protein N-phospho-L-histidine.</text>
        <dbReference type="EC" id="2.7.13.3"/>
    </reaction>
</comment>
<dbReference type="CDD" id="cd00082">
    <property type="entry name" value="HisKA"/>
    <property type="match status" value="1"/>
</dbReference>
<keyword evidence="5" id="KW-0547">Nucleotide-binding</keyword>
<dbReference type="GO" id="GO:0005886">
    <property type="term" value="C:plasma membrane"/>
    <property type="evidence" value="ECO:0007669"/>
    <property type="project" value="TreeGrafter"/>
</dbReference>
<evidence type="ECO:0000256" key="4">
    <source>
        <dbReference type="ARBA" id="ARBA00022679"/>
    </source>
</evidence>
<dbReference type="InterPro" id="IPR036097">
    <property type="entry name" value="HisK_dim/P_sf"/>
</dbReference>
<dbReference type="InterPro" id="IPR013767">
    <property type="entry name" value="PAS_fold"/>
</dbReference>
<evidence type="ECO:0000256" key="1">
    <source>
        <dbReference type="ARBA" id="ARBA00000085"/>
    </source>
</evidence>
<dbReference type="FunFam" id="3.30.565.10:FF:000037">
    <property type="entry name" value="Hybrid sensor histidine kinase/response regulator"/>
    <property type="match status" value="1"/>
</dbReference>
<evidence type="ECO:0000256" key="5">
    <source>
        <dbReference type="ARBA" id="ARBA00022741"/>
    </source>
</evidence>
<dbReference type="SMART" id="SM00388">
    <property type="entry name" value="HisKA"/>
    <property type="match status" value="1"/>
</dbReference>
<evidence type="ECO:0000256" key="2">
    <source>
        <dbReference type="ARBA" id="ARBA00012438"/>
    </source>
</evidence>
<dbReference type="SUPFAM" id="SSF55874">
    <property type="entry name" value="ATPase domain of HSP90 chaperone/DNA topoisomerase II/histidine kinase"/>
    <property type="match status" value="1"/>
</dbReference>
<feature type="domain" description="PAS" evidence="10">
    <location>
        <begin position="306"/>
        <end position="366"/>
    </location>
</feature>
<dbReference type="Gene3D" id="3.30.565.10">
    <property type="entry name" value="Histidine kinase-like ATPase, C-terminal domain"/>
    <property type="match status" value="1"/>
</dbReference>
<dbReference type="AlphaFoldDB" id="A0A1B8RSN7"/>
<dbReference type="InterPro" id="IPR004358">
    <property type="entry name" value="Sig_transdc_His_kin-like_C"/>
</dbReference>
<dbReference type="InterPro" id="IPR000014">
    <property type="entry name" value="PAS"/>
</dbReference>
<dbReference type="RefSeq" id="WP_065254267.1">
    <property type="nucleotide sequence ID" value="NZ_JAQLCW010000013.1"/>
</dbReference>
<dbReference type="GO" id="GO:0005524">
    <property type="term" value="F:ATP binding"/>
    <property type="evidence" value="ECO:0007669"/>
    <property type="project" value="UniProtKB-KW"/>
</dbReference>
<keyword evidence="7" id="KW-0067">ATP-binding</keyword>
<reference evidence="11 12" key="1">
    <citation type="submission" date="2016-06" db="EMBL/GenBank/DDBJ databases">
        <authorList>
            <person name="Kjaerup R.B."/>
            <person name="Dalgaard T.S."/>
            <person name="Juul-Madsen H.R."/>
        </authorList>
    </citation>
    <scope>NUCLEOTIDE SEQUENCE [LARGE SCALE GENOMIC DNA]</scope>
    <source>
        <strain evidence="11 12">373-A1</strain>
    </source>
</reference>
<evidence type="ECO:0000259" key="9">
    <source>
        <dbReference type="PROSITE" id="PS50109"/>
    </source>
</evidence>
<comment type="caution">
    <text evidence="11">The sequence shown here is derived from an EMBL/GenBank/DDBJ whole genome shotgun (WGS) entry which is preliminary data.</text>
</comment>
<dbReference type="GO" id="GO:0009927">
    <property type="term" value="F:histidine phosphotransfer kinase activity"/>
    <property type="evidence" value="ECO:0007669"/>
    <property type="project" value="TreeGrafter"/>
</dbReference>
<organism evidence="11 12">
    <name type="scientific">Clostridium paraputrificum</name>
    <dbReference type="NCBI Taxonomy" id="29363"/>
    <lineage>
        <taxon>Bacteria</taxon>
        <taxon>Bacillati</taxon>
        <taxon>Bacillota</taxon>
        <taxon>Clostridia</taxon>
        <taxon>Eubacteriales</taxon>
        <taxon>Clostridiaceae</taxon>
        <taxon>Clostridium</taxon>
    </lineage>
</organism>
<dbReference type="InterPro" id="IPR005467">
    <property type="entry name" value="His_kinase_dom"/>
</dbReference>
<evidence type="ECO:0000313" key="11">
    <source>
        <dbReference type="EMBL" id="OBY11829.1"/>
    </source>
</evidence>
<evidence type="ECO:0000313" key="12">
    <source>
        <dbReference type="Proteomes" id="UP000092714"/>
    </source>
</evidence>
<dbReference type="InterPro" id="IPR036890">
    <property type="entry name" value="HATPase_C_sf"/>
</dbReference>
<protein>
    <recommendedName>
        <fullName evidence="2">histidine kinase</fullName>
        <ecNumber evidence="2">2.7.13.3</ecNumber>
    </recommendedName>
</protein>